<dbReference type="SMART" id="SM00089">
    <property type="entry name" value="PKD"/>
    <property type="match status" value="1"/>
</dbReference>
<keyword evidence="4" id="KW-1185">Reference proteome</keyword>
<feature type="compositionally biased region" description="Polar residues" evidence="1">
    <location>
        <begin position="324"/>
        <end position="335"/>
    </location>
</feature>
<evidence type="ECO:0000313" key="4">
    <source>
        <dbReference type="Proteomes" id="UP000267268"/>
    </source>
</evidence>
<dbReference type="CDD" id="cd00146">
    <property type="entry name" value="PKD"/>
    <property type="match status" value="1"/>
</dbReference>
<dbReference type="KEGG" id="fll:EI427_13805"/>
<dbReference type="InterPro" id="IPR022409">
    <property type="entry name" value="PKD/Chitinase_dom"/>
</dbReference>
<dbReference type="Gene3D" id="2.60.40.10">
    <property type="entry name" value="Immunoglobulins"/>
    <property type="match status" value="1"/>
</dbReference>
<gene>
    <name evidence="3" type="ORF">EI427_13805</name>
</gene>
<sequence length="456" mass="50317">MKNLLYISIAVLISLFTSCGNDDPEVALQPKAEFTVNTIDHETLELIVDNSSLDAPTNVNYQWTWGDGEDPEINNNATLSHNYTSPDQYSVTLKILDLDTDQEVSSVTESITIGDDVNEGGIQIQFSQTNYGAWDTELFWNYINGSSIEQVKSMYVTLATDAEFTNLLSPSRGLEIGAPKVEEEFDVSEKLLLKNLASSSEYFAKIRFLDKYDKESVYTIEFTTHVNNNPTIQFGGDINTFTVQSKSNNLEGYLDTDFTTVGVTNNMDLTEISRSEDGTYIVYFKNIGSEAVEVEVSEIAFNREKEETSLTTDGEGSASDHVIFNSSNSGPLTSESKARKVTINGESFIYIGDEMGAVSNSEGLYIKYGSEPAKGDLLDLTPENTYVITAEGKAEIIDDSDINQKFGLRILKIVDGQINAAVENSTHDEGTGFLLEFKNQEATVTSTIGQLLFITE</sequence>
<dbReference type="InterPro" id="IPR035986">
    <property type="entry name" value="PKD_dom_sf"/>
</dbReference>
<dbReference type="InterPro" id="IPR000601">
    <property type="entry name" value="PKD_dom"/>
</dbReference>
<dbReference type="PROSITE" id="PS51257">
    <property type="entry name" value="PROKAR_LIPOPROTEIN"/>
    <property type="match status" value="1"/>
</dbReference>
<evidence type="ECO:0000313" key="3">
    <source>
        <dbReference type="EMBL" id="AZQ63277.1"/>
    </source>
</evidence>
<dbReference type="OrthoDB" id="1491481at2"/>
<reference evidence="3 4" key="1">
    <citation type="submission" date="2018-12" db="EMBL/GenBank/DDBJ databases">
        <title>Flammeovirga pectinis sp. nov., isolated from the gut of the Korean scallop, Patinopecten yessoensis.</title>
        <authorList>
            <person name="Bae J.-W."/>
            <person name="Jeong Y.-S."/>
            <person name="Kang W."/>
        </authorList>
    </citation>
    <scope>NUCLEOTIDE SEQUENCE [LARGE SCALE GENOMIC DNA]</scope>
    <source>
        <strain evidence="3 4">L12M1</strain>
    </source>
</reference>
<evidence type="ECO:0000256" key="1">
    <source>
        <dbReference type="SAM" id="MobiDB-lite"/>
    </source>
</evidence>
<feature type="region of interest" description="Disordered" evidence="1">
    <location>
        <begin position="306"/>
        <end position="336"/>
    </location>
</feature>
<dbReference type="AlphaFoldDB" id="A0A3S9P503"/>
<dbReference type="RefSeq" id="WP_126615610.1">
    <property type="nucleotide sequence ID" value="NZ_CP034562.1"/>
</dbReference>
<dbReference type="Pfam" id="PF18911">
    <property type="entry name" value="PKD_4"/>
    <property type="match status" value="1"/>
</dbReference>
<evidence type="ECO:0000259" key="2">
    <source>
        <dbReference type="PROSITE" id="PS50093"/>
    </source>
</evidence>
<name>A0A3S9P503_9BACT</name>
<dbReference type="Proteomes" id="UP000267268">
    <property type="component" value="Chromosome 1"/>
</dbReference>
<dbReference type="InterPro" id="IPR013783">
    <property type="entry name" value="Ig-like_fold"/>
</dbReference>
<dbReference type="EMBL" id="CP034562">
    <property type="protein sequence ID" value="AZQ63277.1"/>
    <property type="molecule type" value="Genomic_DNA"/>
</dbReference>
<protein>
    <submittedName>
        <fullName evidence="3">PKD domain-containing protein</fullName>
    </submittedName>
</protein>
<accession>A0A3S9P503</accession>
<proteinExistence type="predicted"/>
<dbReference type="SUPFAM" id="SSF49299">
    <property type="entry name" value="PKD domain"/>
    <property type="match status" value="1"/>
</dbReference>
<organism evidence="3 4">
    <name type="scientific">Flammeovirga pectinis</name>
    <dbReference type="NCBI Taxonomy" id="2494373"/>
    <lineage>
        <taxon>Bacteria</taxon>
        <taxon>Pseudomonadati</taxon>
        <taxon>Bacteroidota</taxon>
        <taxon>Cytophagia</taxon>
        <taxon>Cytophagales</taxon>
        <taxon>Flammeovirgaceae</taxon>
        <taxon>Flammeovirga</taxon>
    </lineage>
</organism>
<dbReference type="PROSITE" id="PS50093">
    <property type="entry name" value="PKD"/>
    <property type="match status" value="1"/>
</dbReference>
<feature type="domain" description="PKD" evidence="2">
    <location>
        <begin position="29"/>
        <end position="97"/>
    </location>
</feature>